<dbReference type="Pfam" id="PF12705">
    <property type="entry name" value="PDDEXK_1"/>
    <property type="match status" value="1"/>
</dbReference>
<comment type="function">
    <text evidence="13">The heterodimer acts as both an ATP-dependent DNA helicase and an ATP-dependent, dual-direction single-stranded exonuclease. Recognizes the chi site generating a DNA molecule suitable for the initiation of homologous recombination. The AddA nuclease domain is required for chi fragment generation; this subunit has the helicase and 3' -&gt; 5' nuclease activities.</text>
</comment>
<keyword evidence="3 13" id="KW-0227">DNA damage</keyword>
<feature type="domain" description="UvrD-like helicase ATP-binding" evidence="15">
    <location>
        <begin position="3"/>
        <end position="475"/>
    </location>
</feature>
<dbReference type="InterPro" id="IPR011604">
    <property type="entry name" value="PDDEXK-like_dom_sf"/>
</dbReference>
<keyword evidence="7 13" id="KW-0067">ATP-binding</keyword>
<dbReference type="GO" id="GO:0005524">
    <property type="term" value="F:ATP binding"/>
    <property type="evidence" value="ECO:0007669"/>
    <property type="project" value="UniProtKB-UniRule"/>
</dbReference>
<gene>
    <name evidence="13 17" type="primary">addA</name>
    <name evidence="17" type="ORF">ETP43_11820</name>
</gene>
<evidence type="ECO:0000313" key="18">
    <source>
        <dbReference type="Proteomes" id="UP000290106"/>
    </source>
</evidence>
<dbReference type="GO" id="GO:0016887">
    <property type="term" value="F:ATP hydrolysis activity"/>
    <property type="evidence" value="ECO:0007669"/>
    <property type="project" value="RHEA"/>
</dbReference>
<dbReference type="InterPro" id="IPR027417">
    <property type="entry name" value="P-loop_NTPase"/>
</dbReference>
<keyword evidence="18" id="KW-1185">Reference proteome</keyword>
<comment type="cofactor">
    <cofactor evidence="13">
        <name>Mg(2+)</name>
        <dbReference type="ChEBI" id="CHEBI:18420"/>
    </cofactor>
</comment>
<reference evidence="17 18" key="1">
    <citation type="submission" date="2019-01" db="EMBL/GenBank/DDBJ databases">
        <title>Blautia sp. nov. KGMB01111 isolated human feces.</title>
        <authorList>
            <person name="Park J.-E."/>
            <person name="Kim J.-S."/>
            <person name="Park S.-H."/>
        </authorList>
    </citation>
    <scope>NUCLEOTIDE SEQUENCE [LARGE SCALE GENOMIC DNA]</scope>
    <source>
        <strain evidence="17 18">KGMB01111</strain>
    </source>
</reference>
<evidence type="ECO:0000256" key="7">
    <source>
        <dbReference type="ARBA" id="ARBA00022840"/>
    </source>
</evidence>
<keyword evidence="5 13" id="KW-0347">Helicase</keyword>
<dbReference type="InterPro" id="IPR014152">
    <property type="entry name" value="AddA"/>
</dbReference>
<accession>A0A4Q1RJ85</accession>
<dbReference type="RefSeq" id="WP_129258253.1">
    <property type="nucleotide sequence ID" value="NZ_SDKC01000001.1"/>
</dbReference>
<dbReference type="InterPro" id="IPR038726">
    <property type="entry name" value="PDDEXK_AddAB-type"/>
</dbReference>
<evidence type="ECO:0000256" key="6">
    <source>
        <dbReference type="ARBA" id="ARBA00022839"/>
    </source>
</evidence>
<feature type="domain" description="UvrD-like helicase C-terminal" evidence="16">
    <location>
        <begin position="495"/>
        <end position="795"/>
    </location>
</feature>
<keyword evidence="6 13" id="KW-0269">Exonuclease</keyword>
<keyword evidence="9 13" id="KW-0234">DNA repair</keyword>
<feature type="binding site" evidence="14">
    <location>
        <begin position="24"/>
        <end position="31"/>
    </location>
    <ligand>
        <name>ATP</name>
        <dbReference type="ChEBI" id="CHEBI:30616"/>
    </ligand>
</feature>
<dbReference type="GO" id="GO:0003690">
    <property type="term" value="F:double-stranded DNA binding"/>
    <property type="evidence" value="ECO:0007669"/>
    <property type="project" value="UniProtKB-UniRule"/>
</dbReference>
<evidence type="ECO:0000256" key="5">
    <source>
        <dbReference type="ARBA" id="ARBA00022806"/>
    </source>
</evidence>
<dbReference type="GO" id="GO:0033202">
    <property type="term" value="C:DNA helicase complex"/>
    <property type="evidence" value="ECO:0007669"/>
    <property type="project" value="TreeGrafter"/>
</dbReference>
<dbReference type="GO" id="GO:0008408">
    <property type="term" value="F:3'-5' exonuclease activity"/>
    <property type="evidence" value="ECO:0007669"/>
    <property type="project" value="UniProtKB-UniRule"/>
</dbReference>
<proteinExistence type="inferred from homology"/>
<evidence type="ECO:0000313" key="17">
    <source>
        <dbReference type="EMBL" id="RXS75824.1"/>
    </source>
</evidence>
<comment type="catalytic activity">
    <reaction evidence="12 13">
        <text>ATP + H2O = ADP + phosphate + H(+)</text>
        <dbReference type="Rhea" id="RHEA:13065"/>
        <dbReference type="ChEBI" id="CHEBI:15377"/>
        <dbReference type="ChEBI" id="CHEBI:15378"/>
        <dbReference type="ChEBI" id="CHEBI:30616"/>
        <dbReference type="ChEBI" id="CHEBI:43474"/>
        <dbReference type="ChEBI" id="CHEBI:456216"/>
        <dbReference type="EC" id="5.6.2.4"/>
    </reaction>
</comment>
<evidence type="ECO:0000256" key="8">
    <source>
        <dbReference type="ARBA" id="ARBA00023125"/>
    </source>
</evidence>
<evidence type="ECO:0000256" key="3">
    <source>
        <dbReference type="ARBA" id="ARBA00022763"/>
    </source>
</evidence>
<dbReference type="AlphaFoldDB" id="A0A4Q1RJ85"/>
<dbReference type="Gene3D" id="3.90.320.10">
    <property type="match status" value="1"/>
</dbReference>
<name>A0A4Q1RJ85_9FIRM</name>
<keyword evidence="1 13" id="KW-0540">Nuclease</keyword>
<dbReference type="NCBIfam" id="TIGR02785">
    <property type="entry name" value="addA_Gpos"/>
    <property type="match status" value="1"/>
</dbReference>
<protein>
    <recommendedName>
        <fullName evidence="13">ATP-dependent helicase/nuclease subunit A</fullName>
        <ecNumber evidence="13">3.1.-.-</ecNumber>
        <ecNumber evidence="13">5.6.2.4</ecNumber>
    </recommendedName>
    <alternativeName>
        <fullName evidence="13">ATP-dependent helicase/nuclease AddA</fullName>
    </alternativeName>
    <alternativeName>
        <fullName evidence="13">DNA 3'-5' helicase AddA</fullName>
    </alternativeName>
</protein>
<keyword evidence="2 13" id="KW-0547">Nucleotide-binding</keyword>
<dbReference type="EC" id="5.6.2.4" evidence="13"/>
<organism evidence="17 18">
    <name type="scientific">Blautia faecicola</name>
    <dbReference type="NCBI Taxonomy" id="2509240"/>
    <lineage>
        <taxon>Bacteria</taxon>
        <taxon>Bacillati</taxon>
        <taxon>Bacillota</taxon>
        <taxon>Clostridia</taxon>
        <taxon>Lachnospirales</taxon>
        <taxon>Lachnospiraceae</taxon>
        <taxon>Blautia</taxon>
    </lineage>
</organism>
<comment type="catalytic activity">
    <reaction evidence="11 13">
        <text>Couples ATP hydrolysis with the unwinding of duplex DNA by translocating in the 3'-5' direction.</text>
        <dbReference type="EC" id="5.6.2.4"/>
    </reaction>
</comment>
<dbReference type="SUPFAM" id="SSF52980">
    <property type="entry name" value="Restriction endonuclease-like"/>
    <property type="match status" value="1"/>
</dbReference>
<evidence type="ECO:0000256" key="14">
    <source>
        <dbReference type="PROSITE-ProRule" id="PRU00560"/>
    </source>
</evidence>
<evidence type="ECO:0000256" key="13">
    <source>
        <dbReference type="HAMAP-Rule" id="MF_01451"/>
    </source>
</evidence>
<dbReference type="InterPro" id="IPR011335">
    <property type="entry name" value="Restrct_endonuc-II-like"/>
</dbReference>
<dbReference type="HAMAP" id="MF_01451">
    <property type="entry name" value="AddA"/>
    <property type="match status" value="1"/>
</dbReference>
<dbReference type="Proteomes" id="UP000290106">
    <property type="component" value="Unassembled WGS sequence"/>
</dbReference>
<dbReference type="Pfam" id="PF13361">
    <property type="entry name" value="UvrD_C"/>
    <property type="match status" value="1"/>
</dbReference>
<dbReference type="GO" id="GO:0005829">
    <property type="term" value="C:cytosol"/>
    <property type="evidence" value="ECO:0007669"/>
    <property type="project" value="TreeGrafter"/>
</dbReference>
<dbReference type="Gene3D" id="1.10.274.50">
    <property type="match status" value="1"/>
</dbReference>
<dbReference type="Pfam" id="PF00580">
    <property type="entry name" value="UvrD-helicase"/>
    <property type="match status" value="1"/>
</dbReference>
<comment type="similarity">
    <text evidence="13">Belongs to the helicase family. AddA subfamily.</text>
</comment>
<comment type="caution">
    <text evidence="17">The sequence shown here is derived from an EMBL/GenBank/DDBJ whole genome shotgun (WGS) entry which is preliminary data.</text>
</comment>
<keyword evidence="8 13" id="KW-0238">DNA-binding</keyword>
<dbReference type="OrthoDB" id="9810135at2"/>
<dbReference type="PROSITE" id="PS51198">
    <property type="entry name" value="UVRD_HELICASE_ATP_BIND"/>
    <property type="match status" value="1"/>
</dbReference>
<dbReference type="InterPro" id="IPR000212">
    <property type="entry name" value="DNA_helicase_UvrD/REP"/>
</dbReference>
<dbReference type="EMBL" id="SDKC01000001">
    <property type="protein sequence ID" value="RXS75824.1"/>
    <property type="molecule type" value="Genomic_DNA"/>
</dbReference>
<dbReference type="GO" id="GO:0000724">
    <property type="term" value="P:double-strand break repair via homologous recombination"/>
    <property type="evidence" value="ECO:0007669"/>
    <property type="project" value="UniProtKB-UniRule"/>
</dbReference>
<dbReference type="PROSITE" id="PS51217">
    <property type="entry name" value="UVRD_HELICASE_CTER"/>
    <property type="match status" value="1"/>
</dbReference>
<evidence type="ECO:0000256" key="12">
    <source>
        <dbReference type="ARBA" id="ARBA00048988"/>
    </source>
</evidence>
<evidence type="ECO:0000256" key="10">
    <source>
        <dbReference type="ARBA" id="ARBA00023235"/>
    </source>
</evidence>
<dbReference type="SUPFAM" id="SSF52540">
    <property type="entry name" value="P-loop containing nucleoside triphosphate hydrolases"/>
    <property type="match status" value="1"/>
</dbReference>
<dbReference type="InterPro" id="IPR014017">
    <property type="entry name" value="DNA_helicase_UvrD-like_C"/>
</dbReference>
<dbReference type="PANTHER" id="PTHR11070">
    <property type="entry name" value="UVRD / RECB / PCRA DNA HELICASE FAMILY MEMBER"/>
    <property type="match status" value="1"/>
</dbReference>
<evidence type="ECO:0000256" key="1">
    <source>
        <dbReference type="ARBA" id="ARBA00022722"/>
    </source>
</evidence>
<keyword evidence="10 13" id="KW-0413">Isomerase</keyword>
<comment type="subunit">
    <text evidence="13">Heterodimer of AddA and AddB/RexB.</text>
</comment>
<evidence type="ECO:0000256" key="4">
    <source>
        <dbReference type="ARBA" id="ARBA00022801"/>
    </source>
</evidence>
<evidence type="ECO:0000259" key="15">
    <source>
        <dbReference type="PROSITE" id="PS51198"/>
    </source>
</evidence>
<keyword evidence="4 13" id="KW-0378">Hydrolase</keyword>
<evidence type="ECO:0000256" key="2">
    <source>
        <dbReference type="ARBA" id="ARBA00022741"/>
    </source>
</evidence>
<sequence length="1207" mass="139948">MEMKWTPEQQKVIELRDRNILVSAAAGSGKTAVLVERILGKMTRKDCPIDIDQLLIVTFTRAAAGEMRERLTEAVENYLEQDPENEHLQRQQTLIHNAQITTIDGFCSYVIRNYFHTIDLDPGFRTANEGEIKLLKQDVAKEVLESNYQERTGSFDRFVESFATGKSDEVLAELILRMYEFAMSNPWPLEWLDSCTKAYEIRTREELASCVWMRKLWEDAGHLMNQITYLQERCKEVICSPGGPHMYGESLEQDLLFRRDLEEAFAAQDFDGCRVLLDGWKPKALSRKKDDSVQEDKRELAKNLRDQAKEAVKKLRENYFYETTEEVLEELELCREPMQELIRLTRQFIEVFSEKKRQKNIVDFTDMEHFALEILVKKEDGKIRYTQAADEFSDRFEEILIDEYQDSNLVQETLLQSVSRLRFGQHNLFMVGDVKQSIYRFRLARPELFMEKYETYSLEDSVCQRIDLHKNFRSRAGVLKGVNQIFYRIMGKDLGAVEYDADAALYPGAVFEEKPEGTPEEPACQVLVAQTGTDGMDEKIQEQSDQELEARMIGEKIRSMVGTELVWDKKEKQYRPARYQDCVILLRTITGWAENFVNVLMDMGIPAYATSKTGYFSTTEVQTILNYLRILDNPMQEIPFTGVLLSPLGGCSARELALLKARYPEEKIYGCVWNYLQEGQEAELREKLGNFWSVYEKLREKVTYTPIHELIGEILTKTGYGLYAGAMPGGAQRRANLQMLVEKAMEYESTSYRGLFNFIRYVEQLQKYQVDFGEVNIRGEQEDTVRIMSIHKSKGLEFPIVFAAGMGKRFNMSDASTGLVIHQDLGIGMQAVDPKERTQASSLVRQVIQKQIRLESLGEELRVLYVALTRAKEKLILTGTVKKIEDYQAVQAEARDWQEEKLPYGMREGARCYWDWIFPALAGENGEFPTEVLEMEHLITDQVTDREDRVRQRVVYETWDPQEVFDAKIRKDLEEKFSYVYPYGYLQEIPAKVSVSELKKQGREELEEETVYLYEEKEQEPIIPDFMKESREQLLQGTARGTAYHRILECLDYAKADSQQAIEQQIEEMLQEEKISKETAKVVRSSQISWFVRSAVGKRMKEASALGTLHREQQFVMSIDASERNPAWNQGEQILVQGIIDAFWEEADGLVLVDYKTDHVKEGQELIDRYQRQMHYYSQALERAYGKKVKECYLYSFALGKAVAVEV</sequence>
<dbReference type="Gene3D" id="3.40.50.300">
    <property type="entry name" value="P-loop containing nucleotide triphosphate hydrolases"/>
    <property type="match status" value="4"/>
</dbReference>
<evidence type="ECO:0000259" key="16">
    <source>
        <dbReference type="PROSITE" id="PS51217"/>
    </source>
</evidence>
<dbReference type="InterPro" id="IPR014016">
    <property type="entry name" value="UvrD-like_ATP-bd"/>
</dbReference>
<dbReference type="GO" id="GO:0043138">
    <property type="term" value="F:3'-5' DNA helicase activity"/>
    <property type="evidence" value="ECO:0007669"/>
    <property type="project" value="UniProtKB-UniRule"/>
</dbReference>
<evidence type="ECO:0000256" key="9">
    <source>
        <dbReference type="ARBA" id="ARBA00023204"/>
    </source>
</evidence>
<evidence type="ECO:0000256" key="11">
    <source>
        <dbReference type="ARBA" id="ARBA00034617"/>
    </source>
</evidence>
<dbReference type="EC" id="3.1.-.-" evidence="13"/>
<dbReference type="PANTHER" id="PTHR11070:SF48">
    <property type="entry name" value="ATP-DEPENDENT HELICASE_NUCLEASE SUBUNIT A"/>
    <property type="match status" value="1"/>
</dbReference>